<dbReference type="Gene3D" id="3.40.50.300">
    <property type="entry name" value="P-loop containing nucleotide triphosphate hydrolases"/>
    <property type="match status" value="1"/>
</dbReference>
<dbReference type="InterPro" id="IPR050678">
    <property type="entry name" value="DNA_Partitioning_ATPase"/>
</dbReference>
<accession>A0AAW6RJ58</accession>
<dbReference type="PANTHER" id="PTHR13696">
    <property type="entry name" value="P-LOOP CONTAINING NUCLEOSIDE TRIPHOSPHATE HYDROLASE"/>
    <property type="match status" value="1"/>
</dbReference>
<reference evidence="2 3" key="1">
    <citation type="submission" date="2023-04" db="EMBL/GenBank/DDBJ databases">
        <title>Ottowia paracancer sp. nov., isolated from human stomach.</title>
        <authorList>
            <person name="Song Y."/>
        </authorList>
    </citation>
    <scope>NUCLEOTIDE SEQUENCE [LARGE SCALE GENOMIC DNA]</scope>
    <source>
        <strain evidence="2 3">10c7w1</strain>
    </source>
</reference>
<gene>
    <name evidence="2" type="ORF">QB898_02220</name>
</gene>
<proteinExistence type="predicted"/>
<sequence length="337" mass="37846">MPTPTFTFFNNKGGVGKTTLVYHVAHMLAQLGQCVLVVDCDPQANLSAAFLSDETLEKLWDAPKRITTIYRSVQPMVRKGDFAAPELQTIHERLHLLAGDLLLSSFEDQLSEQWNNANSDSVDVYGRAFDILTAFWRCAQQSAQACKADIVIFDIGPNLGAINRSVLLGTDHIIAVLGADLFSLRGLQNIGPTLRTWQKSWHTRRCGKAFDDYVLPQGNMQVLGYVAMQHQERLSRPVRAYSQWMDRIPRDYRQYVLNQALSAESANIPDIKEDPYCLALLRHYKSIVPISQEVRKPMFDLKSADGVSGSQITTVRAAHADFQTLSKRILEKAQLPI</sequence>
<feature type="domain" description="AAA" evidence="1">
    <location>
        <begin position="7"/>
        <end position="200"/>
    </location>
</feature>
<organism evidence="2 3">
    <name type="scientific">Ottowia cancrivicina</name>
    <dbReference type="NCBI Taxonomy" id="3040346"/>
    <lineage>
        <taxon>Bacteria</taxon>
        <taxon>Pseudomonadati</taxon>
        <taxon>Pseudomonadota</taxon>
        <taxon>Betaproteobacteria</taxon>
        <taxon>Burkholderiales</taxon>
        <taxon>Comamonadaceae</taxon>
        <taxon>Ottowia</taxon>
    </lineage>
</organism>
<dbReference type="InterPro" id="IPR025669">
    <property type="entry name" value="AAA_dom"/>
</dbReference>
<evidence type="ECO:0000313" key="2">
    <source>
        <dbReference type="EMBL" id="MDG9698546.1"/>
    </source>
</evidence>
<evidence type="ECO:0000259" key="1">
    <source>
        <dbReference type="Pfam" id="PF13614"/>
    </source>
</evidence>
<dbReference type="SUPFAM" id="SSF52540">
    <property type="entry name" value="P-loop containing nucleoside triphosphate hydrolases"/>
    <property type="match status" value="1"/>
</dbReference>
<evidence type="ECO:0000313" key="3">
    <source>
        <dbReference type="Proteomes" id="UP001237156"/>
    </source>
</evidence>
<dbReference type="EMBL" id="JARVII010000002">
    <property type="protein sequence ID" value="MDG9698546.1"/>
    <property type="molecule type" value="Genomic_DNA"/>
</dbReference>
<keyword evidence="3" id="KW-1185">Reference proteome</keyword>
<protein>
    <submittedName>
        <fullName evidence="2">AAA family ATPase</fullName>
    </submittedName>
</protein>
<name>A0AAW6RJ58_9BURK</name>
<dbReference type="PANTHER" id="PTHR13696:SF99">
    <property type="entry name" value="COBYRINIC ACID AC-DIAMIDE SYNTHASE"/>
    <property type="match status" value="1"/>
</dbReference>
<comment type="caution">
    <text evidence="2">The sequence shown here is derived from an EMBL/GenBank/DDBJ whole genome shotgun (WGS) entry which is preliminary data.</text>
</comment>
<dbReference type="Proteomes" id="UP001237156">
    <property type="component" value="Unassembled WGS sequence"/>
</dbReference>
<dbReference type="AlphaFoldDB" id="A0AAW6RJ58"/>
<dbReference type="CDD" id="cd02042">
    <property type="entry name" value="ParAB_family"/>
    <property type="match status" value="1"/>
</dbReference>
<dbReference type="Pfam" id="PF13614">
    <property type="entry name" value="AAA_31"/>
    <property type="match status" value="1"/>
</dbReference>
<dbReference type="InterPro" id="IPR027417">
    <property type="entry name" value="P-loop_NTPase"/>
</dbReference>
<dbReference type="RefSeq" id="WP_279523615.1">
    <property type="nucleotide sequence ID" value="NZ_JARVII010000002.1"/>
</dbReference>